<name>A0A3Q9FZ00_STRLT</name>
<evidence type="ECO:0000256" key="2">
    <source>
        <dbReference type="SAM" id="SignalP"/>
    </source>
</evidence>
<feature type="chain" id="PRO_5039497302" description="DUF3558 domain-containing protein" evidence="2">
    <location>
        <begin position="26"/>
        <end position="241"/>
    </location>
</feature>
<sequence>MRAARWRTRNGGWALAVALTLGATAGCGGGTDARDADRPTAAGTAKPTGTGKPVGSESPTTPDTVLDAQALRRALPDLQSMPTGWRAGLVPLGVRDVPEAERCRKDGEPQENCTLHGSRGMAQYRPQGDAGVVDITLLAYPDLRTSETAYQNRTGSEADRGSALSMPRVGNESAAFAHPRAPYAGPNITLTVRVGTAIAGLTYQDADKNPDSSRALLSVARMQAKRLLQTEQGQPATAIAE</sequence>
<reference evidence="3 4" key="1">
    <citation type="submission" date="2018-12" db="EMBL/GenBank/DDBJ databases">
        <title>The whole draft genome of Streptomyce luteoverticillatus CGMCC 15060.</title>
        <authorList>
            <person name="Feng Z."/>
            <person name="Chen G."/>
            <person name="Zhang J."/>
            <person name="Zhu H."/>
            <person name="Yu X."/>
            <person name="Zhang W."/>
            <person name="Zhang X."/>
        </authorList>
    </citation>
    <scope>NUCLEOTIDE SEQUENCE [LARGE SCALE GENOMIC DNA]</scope>
    <source>
        <strain evidence="3 4">CGMCC 15060</strain>
    </source>
</reference>
<organism evidence="3 4">
    <name type="scientific">Streptomyces luteoverticillatus</name>
    <name type="common">Streptoverticillium luteoverticillatus</name>
    <dbReference type="NCBI Taxonomy" id="66425"/>
    <lineage>
        <taxon>Bacteria</taxon>
        <taxon>Bacillati</taxon>
        <taxon>Actinomycetota</taxon>
        <taxon>Actinomycetes</taxon>
        <taxon>Kitasatosporales</taxon>
        <taxon>Streptomycetaceae</taxon>
        <taxon>Streptomyces</taxon>
    </lineage>
</organism>
<protein>
    <recommendedName>
        <fullName evidence="5">DUF3558 domain-containing protein</fullName>
    </recommendedName>
</protein>
<keyword evidence="4" id="KW-1185">Reference proteome</keyword>
<evidence type="ECO:0008006" key="5">
    <source>
        <dbReference type="Google" id="ProtNLM"/>
    </source>
</evidence>
<dbReference type="OrthoDB" id="4211309at2"/>
<dbReference type="RefSeq" id="WP_126917692.1">
    <property type="nucleotide sequence ID" value="NZ_CP034587.1"/>
</dbReference>
<feature type="signal peptide" evidence="2">
    <location>
        <begin position="1"/>
        <end position="25"/>
    </location>
</feature>
<evidence type="ECO:0000313" key="3">
    <source>
        <dbReference type="EMBL" id="AZQ75190.1"/>
    </source>
</evidence>
<evidence type="ECO:0000313" key="4">
    <source>
        <dbReference type="Proteomes" id="UP000267900"/>
    </source>
</evidence>
<dbReference type="AlphaFoldDB" id="A0A3Q9FZ00"/>
<proteinExistence type="predicted"/>
<dbReference type="PROSITE" id="PS51257">
    <property type="entry name" value="PROKAR_LIPOPROTEIN"/>
    <property type="match status" value="1"/>
</dbReference>
<dbReference type="Proteomes" id="UP000267900">
    <property type="component" value="Chromosome"/>
</dbReference>
<keyword evidence="2" id="KW-0732">Signal</keyword>
<feature type="compositionally biased region" description="Low complexity" evidence="1">
    <location>
        <begin position="39"/>
        <end position="53"/>
    </location>
</feature>
<evidence type="ECO:0000256" key="1">
    <source>
        <dbReference type="SAM" id="MobiDB-lite"/>
    </source>
</evidence>
<feature type="region of interest" description="Disordered" evidence="1">
    <location>
        <begin position="29"/>
        <end position="62"/>
    </location>
</feature>
<gene>
    <name evidence="3" type="ORF">EKH77_32190</name>
</gene>
<accession>A0A3Q9FZ00</accession>
<dbReference type="EMBL" id="CP034587">
    <property type="protein sequence ID" value="AZQ75190.1"/>
    <property type="molecule type" value="Genomic_DNA"/>
</dbReference>